<sequence>MKTTRGQGRWMWSLIAALALTAGVGPMGAAEKLPVEATVADLAFLAGTWRGVSSTGWAAEEMISEPRGGVMLATAREFVEGRCVFFDLVVFADREGRVVLLPHPNGKRSPHDFPLVALDGAARRVEFRNAANDFPQTFVYQVDGDGGLRITLSGEGHAETYTLRRVERGE</sequence>
<dbReference type="RefSeq" id="WP_221031573.1">
    <property type="nucleotide sequence ID" value="NZ_CP139781.1"/>
</dbReference>
<organism evidence="2 3">
    <name type="scientific">Actomonas aquatica</name>
    <dbReference type="NCBI Taxonomy" id="2866162"/>
    <lineage>
        <taxon>Bacteria</taxon>
        <taxon>Pseudomonadati</taxon>
        <taxon>Verrucomicrobiota</taxon>
        <taxon>Opitutia</taxon>
        <taxon>Opitutales</taxon>
        <taxon>Opitutaceae</taxon>
        <taxon>Actomonas</taxon>
    </lineage>
</organism>
<evidence type="ECO:0000313" key="2">
    <source>
        <dbReference type="EMBL" id="WRQ86061.1"/>
    </source>
</evidence>
<feature type="domain" description="DUF6265" evidence="1">
    <location>
        <begin position="43"/>
        <end position="153"/>
    </location>
</feature>
<reference evidence="2 3" key="1">
    <citation type="submission" date="2023-12" db="EMBL/GenBank/DDBJ databases">
        <title>Description of an unclassified Opitutus bacterium of Verrucomicrobiota.</title>
        <authorList>
            <person name="Zhang D.-F."/>
        </authorList>
    </citation>
    <scope>NUCLEOTIDE SEQUENCE [LARGE SCALE GENOMIC DNA]</scope>
    <source>
        <strain evidence="2 3">WL0086</strain>
    </source>
</reference>
<gene>
    <name evidence="2" type="ORF">K1X11_014700</name>
</gene>
<dbReference type="Proteomes" id="UP000738431">
    <property type="component" value="Chromosome"/>
</dbReference>
<dbReference type="EMBL" id="CP139781">
    <property type="protein sequence ID" value="WRQ86061.1"/>
    <property type="molecule type" value="Genomic_DNA"/>
</dbReference>
<keyword evidence="3" id="KW-1185">Reference proteome</keyword>
<evidence type="ECO:0000259" key="1">
    <source>
        <dbReference type="Pfam" id="PF19780"/>
    </source>
</evidence>
<protein>
    <submittedName>
        <fullName evidence="2">DUF6265 family protein</fullName>
    </submittedName>
</protein>
<dbReference type="InterPro" id="IPR046232">
    <property type="entry name" value="DUF6265"/>
</dbReference>
<name>A0ABZ1C3I6_9BACT</name>
<proteinExistence type="predicted"/>
<evidence type="ECO:0000313" key="3">
    <source>
        <dbReference type="Proteomes" id="UP000738431"/>
    </source>
</evidence>
<dbReference type="Pfam" id="PF19780">
    <property type="entry name" value="DUF6265"/>
    <property type="match status" value="1"/>
</dbReference>
<accession>A0ABZ1C3I6</accession>